<name>A0A2S7IZY4_9HYPH</name>
<feature type="transmembrane region" description="Helical" evidence="13">
    <location>
        <begin position="148"/>
        <end position="171"/>
    </location>
</feature>
<keyword evidence="5" id="KW-0349">Heme</keyword>
<sequence length="188" mass="20813">MNNTNTIYDTSSGYGLISRALHWLMAILFLWQFVSALLRVAAKDTPIYSFFWSAHHQLGFVLLVLVILRGVWGILNLNCRPHKSGHVGKLAALGHIVIYVLMFAVPSLALLRTYGSGRGFSFVGIHIFEQTGVQDAALTAPGNALHGLLGWALLAVIMGHILMAFIHHFALRDDTLRHMTGRRVQSRG</sequence>
<comment type="caution">
    <text evidence="15">The sequence shown here is derived from an EMBL/GenBank/DDBJ whole genome shotgun (WGS) entry which is preliminary data.</text>
</comment>
<keyword evidence="3" id="KW-0813">Transport</keyword>
<dbReference type="Pfam" id="PF01292">
    <property type="entry name" value="Ni_hydr_CYTB"/>
    <property type="match status" value="1"/>
</dbReference>
<keyword evidence="16" id="KW-1185">Reference proteome</keyword>
<organism evidence="15 16">
    <name type="scientific">Brucella oryzae</name>
    <dbReference type="NCBI Taxonomy" id="335286"/>
    <lineage>
        <taxon>Bacteria</taxon>
        <taxon>Pseudomonadati</taxon>
        <taxon>Pseudomonadota</taxon>
        <taxon>Alphaproteobacteria</taxon>
        <taxon>Hyphomicrobiales</taxon>
        <taxon>Brucellaceae</taxon>
        <taxon>Brucella/Ochrobactrum group</taxon>
        <taxon>Brucella</taxon>
    </lineage>
</organism>
<evidence type="ECO:0000313" key="15">
    <source>
        <dbReference type="EMBL" id="PQA73565.1"/>
    </source>
</evidence>
<keyword evidence="4" id="KW-1003">Cell membrane</keyword>
<dbReference type="InterPro" id="IPR052168">
    <property type="entry name" value="Cytochrome_b561_oxidase"/>
</dbReference>
<evidence type="ECO:0000256" key="6">
    <source>
        <dbReference type="ARBA" id="ARBA00022692"/>
    </source>
</evidence>
<keyword evidence="7" id="KW-0479">Metal-binding</keyword>
<gene>
    <name evidence="15" type="ORF">C3731_09890</name>
</gene>
<keyword evidence="6 13" id="KW-0812">Transmembrane</keyword>
<dbReference type="GO" id="GO:0046872">
    <property type="term" value="F:metal ion binding"/>
    <property type="evidence" value="ECO:0007669"/>
    <property type="project" value="UniProtKB-KW"/>
</dbReference>
<evidence type="ECO:0000256" key="9">
    <source>
        <dbReference type="ARBA" id="ARBA00022989"/>
    </source>
</evidence>
<keyword evidence="8" id="KW-0249">Electron transport</keyword>
<dbReference type="InterPro" id="IPR016174">
    <property type="entry name" value="Di-haem_cyt_TM"/>
</dbReference>
<reference evidence="15 16" key="1">
    <citation type="submission" date="2018-02" db="EMBL/GenBank/DDBJ databases">
        <title>Draft genome sequence of Ochrobactrum oryzae found in Brazil.</title>
        <authorList>
            <person name="Cerdeira L."/>
            <person name="Andrade F."/>
            <person name="Zacariotto T."/>
            <person name="Barbosa B."/>
            <person name="Santos S."/>
            <person name="Cassetari V."/>
            <person name="Lincopan N."/>
        </authorList>
    </citation>
    <scope>NUCLEOTIDE SEQUENCE [LARGE SCALE GENOMIC DNA]</scope>
    <source>
        <strain evidence="15 16">OA447</strain>
    </source>
</reference>
<keyword evidence="10" id="KW-0408">Iron</keyword>
<accession>A0A2S7IZY4</accession>
<evidence type="ECO:0000313" key="16">
    <source>
        <dbReference type="Proteomes" id="UP000238493"/>
    </source>
</evidence>
<dbReference type="GO" id="GO:0022904">
    <property type="term" value="P:respiratory electron transport chain"/>
    <property type="evidence" value="ECO:0007669"/>
    <property type="project" value="InterPro"/>
</dbReference>
<evidence type="ECO:0000256" key="7">
    <source>
        <dbReference type="ARBA" id="ARBA00022723"/>
    </source>
</evidence>
<evidence type="ECO:0000256" key="13">
    <source>
        <dbReference type="SAM" id="Phobius"/>
    </source>
</evidence>
<evidence type="ECO:0000256" key="3">
    <source>
        <dbReference type="ARBA" id="ARBA00022448"/>
    </source>
</evidence>
<evidence type="ECO:0000256" key="8">
    <source>
        <dbReference type="ARBA" id="ARBA00022982"/>
    </source>
</evidence>
<comment type="cofactor">
    <cofactor evidence="1">
        <name>heme b</name>
        <dbReference type="ChEBI" id="CHEBI:60344"/>
    </cofactor>
</comment>
<evidence type="ECO:0000256" key="2">
    <source>
        <dbReference type="ARBA" id="ARBA00004651"/>
    </source>
</evidence>
<dbReference type="GO" id="GO:0020037">
    <property type="term" value="F:heme binding"/>
    <property type="evidence" value="ECO:0007669"/>
    <property type="project" value="TreeGrafter"/>
</dbReference>
<keyword evidence="11 13" id="KW-0472">Membrane</keyword>
<evidence type="ECO:0000256" key="10">
    <source>
        <dbReference type="ARBA" id="ARBA00023004"/>
    </source>
</evidence>
<dbReference type="EMBL" id="PTRC01000016">
    <property type="protein sequence ID" value="PQA73565.1"/>
    <property type="molecule type" value="Genomic_DNA"/>
</dbReference>
<feature type="domain" description="Cytochrome b561 bacterial/Ni-hydrogenase" evidence="14">
    <location>
        <begin position="14"/>
        <end position="181"/>
    </location>
</feature>
<evidence type="ECO:0000256" key="1">
    <source>
        <dbReference type="ARBA" id="ARBA00001970"/>
    </source>
</evidence>
<dbReference type="InterPro" id="IPR011577">
    <property type="entry name" value="Cyt_b561_bac/Ni-Hgenase"/>
</dbReference>
<comment type="similarity">
    <text evidence="12">Belongs to the cytochrome b561 family.</text>
</comment>
<protein>
    <submittedName>
        <fullName evidence="15">Cytochrome B</fullName>
    </submittedName>
</protein>
<dbReference type="GO" id="GO:0009055">
    <property type="term" value="F:electron transfer activity"/>
    <property type="evidence" value="ECO:0007669"/>
    <property type="project" value="InterPro"/>
</dbReference>
<dbReference type="PANTHER" id="PTHR30529">
    <property type="entry name" value="CYTOCHROME B561"/>
    <property type="match status" value="1"/>
</dbReference>
<dbReference type="PANTHER" id="PTHR30529:SF1">
    <property type="entry name" value="CYTOCHROME B561 HOMOLOG 2"/>
    <property type="match status" value="1"/>
</dbReference>
<dbReference type="OrthoDB" id="7280471at2"/>
<keyword evidence="9 13" id="KW-1133">Transmembrane helix</keyword>
<evidence type="ECO:0000256" key="11">
    <source>
        <dbReference type="ARBA" id="ARBA00023136"/>
    </source>
</evidence>
<dbReference type="SUPFAM" id="SSF81342">
    <property type="entry name" value="Transmembrane di-heme cytochromes"/>
    <property type="match status" value="1"/>
</dbReference>
<proteinExistence type="inferred from homology"/>
<dbReference type="AlphaFoldDB" id="A0A2S7IZY4"/>
<comment type="subcellular location">
    <subcellularLocation>
        <location evidence="2">Cell membrane</location>
        <topology evidence="2">Multi-pass membrane protein</topology>
    </subcellularLocation>
</comment>
<evidence type="ECO:0000256" key="4">
    <source>
        <dbReference type="ARBA" id="ARBA00022475"/>
    </source>
</evidence>
<dbReference type="RefSeq" id="WP_104755517.1">
    <property type="nucleotide sequence ID" value="NZ_JAGSIC010000015.1"/>
</dbReference>
<evidence type="ECO:0000256" key="5">
    <source>
        <dbReference type="ARBA" id="ARBA00022617"/>
    </source>
</evidence>
<feature type="transmembrane region" description="Helical" evidence="13">
    <location>
        <begin position="90"/>
        <end position="111"/>
    </location>
</feature>
<feature type="transmembrane region" description="Helical" evidence="13">
    <location>
        <begin position="58"/>
        <end position="78"/>
    </location>
</feature>
<evidence type="ECO:0000259" key="14">
    <source>
        <dbReference type="Pfam" id="PF01292"/>
    </source>
</evidence>
<feature type="transmembrane region" description="Helical" evidence="13">
    <location>
        <begin position="20"/>
        <end position="38"/>
    </location>
</feature>
<dbReference type="GO" id="GO:0005886">
    <property type="term" value="C:plasma membrane"/>
    <property type="evidence" value="ECO:0007669"/>
    <property type="project" value="UniProtKB-SubCell"/>
</dbReference>
<evidence type="ECO:0000256" key="12">
    <source>
        <dbReference type="ARBA" id="ARBA00037975"/>
    </source>
</evidence>
<dbReference type="Proteomes" id="UP000238493">
    <property type="component" value="Unassembled WGS sequence"/>
</dbReference>